<evidence type="ECO:0000313" key="3">
    <source>
        <dbReference type="Proteomes" id="UP000198619"/>
    </source>
</evidence>
<dbReference type="EMBL" id="FOKI01000038">
    <property type="protein sequence ID" value="SFB37977.1"/>
    <property type="molecule type" value="Genomic_DNA"/>
</dbReference>
<proteinExistence type="predicted"/>
<dbReference type="STRING" id="84698.SAMN04488528_103819"/>
<dbReference type="RefSeq" id="WP_090042756.1">
    <property type="nucleotide sequence ID" value="NZ_FOKI01000038.1"/>
</dbReference>
<dbReference type="Proteomes" id="UP000198619">
    <property type="component" value="Unassembled WGS sequence"/>
</dbReference>
<evidence type="ECO:0000256" key="1">
    <source>
        <dbReference type="SAM" id="Phobius"/>
    </source>
</evidence>
<keyword evidence="1" id="KW-0472">Membrane</keyword>
<evidence type="ECO:0008006" key="4">
    <source>
        <dbReference type="Google" id="ProtNLM"/>
    </source>
</evidence>
<reference evidence="2 3" key="1">
    <citation type="submission" date="2016-10" db="EMBL/GenBank/DDBJ databases">
        <authorList>
            <person name="de Groot N.N."/>
        </authorList>
    </citation>
    <scope>NUCLEOTIDE SEQUENCE [LARGE SCALE GENOMIC DNA]</scope>
    <source>
        <strain evidence="2 3">DSM 12271</strain>
    </source>
</reference>
<evidence type="ECO:0000313" key="2">
    <source>
        <dbReference type="EMBL" id="SFB37977.1"/>
    </source>
</evidence>
<accession>A0A1I1AJ73</accession>
<name>A0A1I1AJ73_9CLOT</name>
<keyword evidence="1" id="KW-1133">Transmembrane helix</keyword>
<gene>
    <name evidence="2" type="ORF">SAMN04488528_103819</name>
</gene>
<feature type="transmembrane region" description="Helical" evidence="1">
    <location>
        <begin position="32"/>
        <end position="49"/>
    </location>
</feature>
<sequence>MEIKFKNHIQYNIDFNRHLTKNSKFFRFREKFFICLPLIAIIFCAIIFQDSWHKTPLLTILIELGIGLIGVLIASKLFPWLSNKSARSYLSGMPEIAESINSTTTIILTDNEIIKKGISSQCKVPWSSIEHLIVEDEYIYIHARIECFQIPLVAFNSSKEKSDFIKYINKKISIYL</sequence>
<keyword evidence="1" id="KW-0812">Transmembrane</keyword>
<feature type="transmembrane region" description="Helical" evidence="1">
    <location>
        <begin position="55"/>
        <end position="78"/>
    </location>
</feature>
<dbReference type="OrthoDB" id="1939685at2"/>
<protein>
    <recommendedName>
        <fullName evidence="4">YcxB-like protein</fullName>
    </recommendedName>
</protein>
<dbReference type="AlphaFoldDB" id="A0A1I1AJ73"/>
<organism evidence="2 3">
    <name type="scientific">Clostridium frigidicarnis</name>
    <dbReference type="NCBI Taxonomy" id="84698"/>
    <lineage>
        <taxon>Bacteria</taxon>
        <taxon>Bacillati</taxon>
        <taxon>Bacillota</taxon>
        <taxon>Clostridia</taxon>
        <taxon>Eubacteriales</taxon>
        <taxon>Clostridiaceae</taxon>
        <taxon>Clostridium</taxon>
    </lineage>
</organism>
<keyword evidence="3" id="KW-1185">Reference proteome</keyword>